<name>A0A7C8V0H4_ORBOL</name>
<dbReference type="Proteomes" id="UP000472727">
    <property type="component" value="Unassembled WGS sequence"/>
</dbReference>
<dbReference type="EMBL" id="WIWS01000017">
    <property type="protein sequence ID" value="KAF3224796.1"/>
    <property type="molecule type" value="Genomic_DNA"/>
</dbReference>
<protein>
    <submittedName>
        <fullName evidence="1">Uncharacterized protein</fullName>
    </submittedName>
</protein>
<reference evidence="1 2" key="1">
    <citation type="submission" date="2019-06" db="EMBL/GenBank/DDBJ databases">
        <authorList>
            <person name="Palmer J.M."/>
        </authorList>
    </citation>
    <scope>NUCLEOTIDE SEQUENCE [LARGE SCALE GENOMIC DNA]</scope>
    <source>
        <strain evidence="1 2">TWF106</strain>
    </source>
</reference>
<comment type="caution">
    <text evidence="1">The sequence shown here is derived from an EMBL/GenBank/DDBJ whole genome shotgun (WGS) entry which is preliminary data.</text>
</comment>
<evidence type="ECO:0000313" key="1">
    <source>
        <dbReference type="EMBL" id="KAF3224796.1"/>
    </source>
</evidence>
<organism evidence="1 2">
    <name type="scientific">Orbilia oligospora</name>
    <name type="common">Nematode-trapping fungus</name>
    <name type="synonym">Arthrobotrys oligospora</name>
    <dbReference type="NCBI Taxonomy" id="2813651"/>
    <lineage>
        <taxon>Eukaryota</taxon>
        <taxon>Fungi</taxon>
        <taxon>Dikarya</taxon>
        <taxon>Ascomycota</taxon>
        <taxon>Pezizomycotina</taxon>
        <taxon>Orbiliomycetes</taxon>
        <taxon>Orbiliales</taxon>
        <taxon>Orbiliaceae</taxon>
        <taxon>Orbilia</taxon>
    </lineage>
</organism>
<proteinExistence type="predicted"/>
<dbReference type="AlphaFoldDB" id="A0A7C8V0H4"/>
<sequence>MGVDDHTLVVGSPKAEDETYAGDCHRKDGAQGYHVPFFLSSLLADVKHVMVRSHLRSLGSFDSLGFYI</sequence>
<evidence type="ECO:0000313" key="2">
    <source>
        <dbReference type="Proteomes" id="UP000472727"/>
    </source>
</evidence>
<gene>
    <name evidence="1" type="ORF">TWF106_003243</name>
</gene>
<accession>A0A7C8V0H4</accession>